<evidence type="ECO:0000313" key="1">
    <source>
        <dbReference type="EMBL" id="BAC56018.1"/>
    </source>
</evidence>
<reference evidence="3" key="3">
    <citation type="journal article" date="2005" name="Nature">
        <title>The map-based sequence of the rice genome.</title>
        <authorList>
            <consortium name="International rice genome sequencing project (IRGSP)"/>
            <person name="Matsumoto T."/>
            <person name="Wu J."/>
            <person name="Kanamori H."/>
            <person name="Katayose Y."/>
            <person name="Fujisawa M."/>
            <person name="Namiki N."/>
            <person name="Mizuno H."/>
            <person name="Yamamoto K."/>
            <person name="Antonio B.A."/>
            <person name="Baba T."/>
            <person name="Sakata K."/>
            <person name="Nagamura Y."/>
            <person name="Aoki H."/>
            <person name="Arikawa K."/>
            <person name="Arita K."/>
            <person name="Bito T."/>
            <person name="Chiden Y."/>
            <person name="Fujitsuka N."/>
            <person name="Fukunaka R."/>
            <person name="Hamada M."/>
            <person name="Harada C."/>
            <person name="Hayashi A."/>
            <person name="Hijishita S."/>
            <person name="Honda M."/>
            <person name="Hosokawa S."/>
            <person name="Ichikawa Y."/>
            <person name="Idonuma A."/>
            <person name="Iijima M."/>
            <person name="Ikeda M."/>
            <person name="Ikeno M."/>
            <person name="Ito K."/>
            <person name="Ito S."/>
            <person name="Ito T."/>
            <person name="Ito Y."/>
            <person name="Ito Y."/>
            <person name="Iwabuchi A."/>
            <person name="Kamiya K."/>
            <person name="Karasawa W."/>
            <person name="Kurita K."/>
            <person name="Katagiri S."/>
            <person name="Kikuta A."/>
            <person name="Kobayashi H."/>
            <person name="Kobayashi N."/>
            <person name="Machita K."/>
            <person name="Maehara T."/>
            <person name="Masukawa M."/>
            <person name="Mizubayashi T."/>
            <person name="Mukai Y."/>
            <person name="Nagasaki H."/>
            <person name="Nagata Y."/>
            <person name="Naito S."/>
            <person name="Nakashima M."/>
            <person name="Nakama Y."/>
            <person name="Nakamichi Y."/>
            <person name="Nakamura M."/>
            <person name="Meguro A."/>
            <person name="Negishi M."/>
            <person name="Ohta I."/>
            <person name="Ohta T."/>
            <person name="Okamoto M."/>
            <person name="Ono N."/>
            <person name="Saji S."/>
            <person name="Sakaguchi M."/>
            <person name="Sakai K."/>
            <person name="Shibata M."/>
            <person name="Shimokawa T."/>
            <person name="Song J."/>
            <person name="Takazaki Y."/>
            <person name="Terasawa K."/>
            <person name="Tsugane M."/>
            <person name="Tsuji K."/>
            <person name="Ueda S."/>
            <person name="Waki K."/>
            <person name="Yamagata H."/>
            <person name="Yamamoto M."/>
            <person name="Yamamoto S."/>
            <person name="Yamane H."/>
            <person name="Yoshiki S."/>
            <person name="Yoshihara R."/>
            <person name="Yukawa K."/>
            <person name="Zhong H."/>
            <person name="Yano M."/>
            <person name="Yuan Q."/>
            <person name="Ouyang S."/>
            <person name="Liu J."/>
            <person name="Jones K.M."/>
            <person name="Gansberger K."/>
            <person name="Moffat K."/>
            <person name="Hill J."/>
            <person name="Bera J."/>
            <person name="Fadrosh D."/>
            <person name="Jin S."/>
            <person name="Johri S."/>
            <person name="Kim M."/>
            <person name="Overton L."/>
            <person name="Reardon M."/>
            <person name="Tsitrin T."/>
            <person name="Vuong H."/>
            <person name="Weaver B."/>
            <person name="Ciecko A."/>
            <person name="Tallon L."/>
            <person name="Jackson J."/>
            <person name="Pai G."/>
            <person name="Aken S.V."/>
            <person name="Utterback T."/>
            <person name="Reidmuller S."/>
            <person name="Feldblyum T."/>
            <person name="Hsiao J."/>
            <person name="Zismann V."/>
            <person name="Iobst S."/>
            <person name="de Vazeille A.R."/>
            <person name="Buell C.R."/>
            <person name="Ying K."/>
            <person name="Li Y."/>
            <person name="Lu T."/>
            <person name="Huang Y."/>
            <person name="Zhao Q."/>
            <person name="Feng Q."/>
            <person name="Zhang L."/>
            <person name="Zhu J."/>
            <person name="Weng Q."/>
            <person name="Mu J."/>
            <person name="Lu Y."/>
            <person name="Fan D."/>
            <person name="Liu Y."/>
            <person name="Guan J."/>
            <person name="Zhang Y."/>
            <person name="Yu S."/>
            <person name="Liu X."/>
            <person name="Zhang Y."/>
            <person name="Hong G."/>
            <person name="Han B."/>
            <person name="Choisne N."/>
            <person name="Demange N."/>
            <person name="Orjeda G."/>
            <person name="Samain S."/>
            <person name="Cattolico L."/>
            <person name="Pelletier E."/>
            <person name="Couloux A."/>
            <person name="Segurens B."/>
            <person name="Wincker P."/>
            <person name="D'Hont A."/>
            <person name="Scarpelli C."/>
            <person name="Weissenbach J."/>
            <person name="Salanoubat M."/>
            <person name="Quetier F."/>
            <person name="Yu Y."/>
            <person name="Kim H.R."/>
            <person name="Rambo T."/>
            <person name="Currie J."/>
            <person name="Collura K."/>
            <person name="Luo M."/>
            <person name="Yang T."/>
            <person name="Ammiraju J.S.S."/>
            <person name="Engler F."/>
            <person name="Soderlund C."/>
            <person name="Wing R.A."/>
            <person name="Palmer L.E."/>
            <person name="de la Bastide M."/>
            <person name="Spiegel L."/>
            <person name="Nascimento L."/>
            <person name="Zutavern T."/>
            <person name="O'Shaughnessy A."/>
            <person name="Dike S."/>
            <person name="Dedhia N."/>
            <person name="Preston R."/>
            <person name="Balija V."/>
            <person name="McCombie W.R."/>
            <person name="Chow T."/>
            <person name="Chen H."/>
            <person name="Chung M."/>
            <person name="Chen C."/>
            <person name="Shaw J."/>
            <person name="Wu H."/>
            <person name="Hsiao K."/>
            <person name="Chao Y."/>
            <person name="Chu M."/>
            <person name="Cheng C."/>
            <person name="Hour A."/>
            <person name="Lee P."/>
            <person name="Lin S."/>
            <person name="Lin Y."/>
            <person name="Liou J."/>
            <person name="Liu S."/>
            <person name="Hsing Y."/>
            <person name="Raghuvanshi S."/>
            <person name="Mohanty A."/>
            <person name="Bharti A.K."/>
            <person name="Gaur A."/>
            <person name="Gupta V."/>
            <person name="Kumar D."/>
            <person name="Ravi V."/>
            <person name="Vij S."/>
            <person name="Kapur A."/>
            <person name="Khurana P."/>
            <person name="Khurana P."/>
            <person name="Khurana J.P."/>
            <person name="Tyagi A.K."/>
            <person name="Gaikwad K."/>
            <person name="Singh A."/>
            <person name="Dalal V."/>
            <person name="Srivastava S."/>
            <person name="Dixit A."/>
            <person name="Pal A.K."/>
            <person name="Ghazi I.A."/>
            <person name="Yadav M."/>
            <person name="Pandit A."/>
            <person name="Bhargava A."/>
            <person name="Sureshbabu K."/>
            <person name="Batra K."/>
            <person name="Sharma T.R."/>
            <person name="Mohapatra T."/>
            <person name="Singh N.K."/>
            <person name="Messing J."/>
            <person name="Nelson A.B."/>
            <person name="Fuks G."/>
            <person name="Kavchok S."/>
            <person name="Keizer G."/>
            <person name="Linton E."/>
            <person name="Llaca V."/>
            <person name="Song R."/>
            <person name="Tanyolac B."/>
            <person name="Young S."/>
            <person name="Ho-Il K."/>
            <person name="Hahn J.H."/>
            <person name="Sangsakoo G."/>
            <person name="Vanavichit A."/>
            <person name="de Mattos Luiz.A.T."/>
            <person name="Zimmer P.D."/>
            <person name="Malone G."/>
            <person name="Dellagostin O."/>
            <person name="de Oliveira A.C."/>
            <person name="Bevan M."/>
            <person name="Bancroft I."/>
            <person name="Minx P."/>
            <person name="Cordum H."/>
            <person name="Wilson R."/>
            <person name="Cheng Z."/>
            <person name="Jin W."/>
            <person name="Jiang J."/>
            <person name="Leong S.A."/>
            <person name="Iwama H."/>
            <person name="Gojobori T."/>
            <person name="Itoh T."/>
            <person name="Niimura Y."/>
            <person name="Fujii Y."/>
            <person name="Habara T."/>
            <person name="Sakai H."/>
            <person name="Sato Y."/>
            <person name="Wilson G."/>
            <person name="Kumar K."/>
            <person name="McCouch S."/>
            <person name="Juretic N."/>
            <person name="Hoen D."/>
            <person name="Wright S."/>
            <person name="Bruskiewich R."/>
            <person name="Bureau T."/>
            <person name="Miyao A."/>
            <person name="Hirochika H."/>
            <person name="Nishikawa T."/>
            <person name="Kadowaki K."/>
            <person name="Sugiura M."/>
            <person name="Burr B."/>
            <person name="Sasaki T."/>
        </authorList>
    </citation>
    <scope>NUCLEOTIDE SEQUENCE [LARGE SCALE GENOMIC DNA]</scope>
    <source>
        <strain evidence="3">cv. Nipponbare</strain>
    </source>
</reference>
<evidence type="ECO:0000313" key="2">
    <source>
        <dbReference type="EMBL" id="BAD31315.1"/>
    </source>
</evidence>
<sequence>MSYQCNIQYYENCELVAFNLASWPSISSTVKRKSQPNLALSEEAVSKIVSSEATLQLNHINQHAKGCSGDVQEISERNQD</sequence>
<dbReference type="AlphaFoldDB" id="Q84Z31"/>
<dbReference type="Proteomes" id="UP000000763">
    <property type="component" value="Chromosome 7"/>
</dbReference>
<dbReference type="EMBL" id="AP005320">
    <property type="protein sequence ID" value="BAD31315.1"/>
    <property type="molecule type" value="Genomic_DNA"/>
</dbReference>
<gene>
    <name evidence="1" type="ORF">OSJNBa0036M16.107</name>
    <name evidence="2" type="ORF">P0650C03.22</name>
</gene>
<protein>
    <submittedName>
        <fullName evidence="1">Uncharacterized protein</fullName>
    </submittedName>
</protein>
<reference evidence="1" key="1">
    <citation type="submission" date="2002-04" db="EMBL/GenBank/DDBJ databases">
        <title>Oryza sativa nipponbare(GA3) genomic DNA, chromosome 7, BAC clone:OSJNBa0036M16.</title>
        <authorList>
            <person name="Sasaki T."/>
            <person name="Matsumoto T."/>
            <person name="Katayose Y."/>
        </authorList>
    </citation>
    <scope>NUCLEOTIDE SEQUENCE</scope>
</reference>
<evidence type="ECO:0000313" key="3">
    <source>
        <dbReference type="Proteomes" id="UP000000763"/>
    </source>
</evidence>
<reference evidence="3" key="4">
    <citation type="journal article" date="2008" name="Nucleic Acids Res.">
        <title>The rice annotation project database (RAP-DB): 2008 update.</title>
        <authorList>
            <consortium name="The rice annotation project (RAP)"/>
        </authorList>
    </citation>
    <scope>GENOME REANNOTATION</scope>
    <source>
        <strain evidence="3">cv. Nipponbare</strain>
    </source>
</reference>
<name>Q84Z31_ORYSJ</name>
<reference evidence="2" key="2">
    <citation type="submission" date="2002-05" db="EMBL/GenBank/DDBJ databases">
        <title>Oryza sativa nipponbare(GA3) genomic DNA, chromosome 7, PAC clone:P0650C03.</title>
        <authorList>
            <person name="Sasaki T."/>
            <person name="Matsumoto T."/>
            <person name="Katayose Y."/>
        </authorList>
    </citation>
    <scope>NUCLEOTIDE SEQUENCE</scope>
</reference>
<proteinExistence type="predicted"/>
<accession>Q84Z31</accession>
<dbReference type="EMBL" id="AP005103">
    <property type="protein sequence ID" value="BAC56018.1"/>
    <property type="molecule type" value="Genomic_DNA"/>
</dbReference>
<organism evidence="1 3">
    <name type="scientific">Oryza sativa subsp. japonica</name>
    <name type="common">Rice</name>
    <dbReference type="NCBI Taxonomy" id="39947"/>
    <lineage>
        <taxon>Eukaryota</taxon>
        <taxon>Viridiplantae</taxon>
        <taxon>Streptophyta</taxon>
        <taxon>Embryophyta</taxon>
        <taxon>Tracheophyta</taxon>
        <taxon>Spermatophyta</taxon>
        <taxon>Magnoliopsida</taxon>
        <taxon>Liliopsida</taxon>
        <taxon>Poales</taxon>
        <taxon>Poaceae</taxon>
        <taxon>BOP clade</taxon>
        <taxon>Oryzoideae</taxon>
        <taxon>Oryzeae</taxon>
        <taxon>Oryzinae</taxon>
        <taxon>Oryza</taxon>
        <taxon>Oryza sativa</taxon>
    </lineage>
</organism>